<dbReference type="Proteomes" id="UP000265419">
    <property type="component" value="Unassembled WGS sequence"/>
</dbReference>
<feature type="region of interest" description="Disordered" evidence="1">
    <location>
        <begin position="1"/>
        <end position="46"/>
    </location>
</feature>
<keyword evidence="2" id="KW-0472">Membrane</keyword>
<keyword evidence="2" id="KW-0812">Transmembrane</keyword>
<evidence type="ECO:0000313" key="4">
    <source>
        <dbReference type="Proteomes" id="UP000265419"/>
    </source>
</evidence>
<gene>
    <name evidence="3" type="ORF">DWB68_04715</name>
</gene>
<accession>A0A399JFE2</accession>
<keyword evidence="4" id="KW-1185">Reference proteome</keyword>
<reference evidence="3 4" key="1">
    <citation type="submission" date="2018-07" db="EMBL/GenBank/DDBJ databases">
        <title>Arthrobacter sp. nov., isolated from raw cow's milk with high bacterial count.</title>
        <authorList>
            <person name="Hahne J."/>
            <person name="Isele D."/>
            <person name="Lipski A."/>
        </authorList>
    </citation>
    <scope>NUCLEOTIDE SEQUENCE [LARGE SCALE GENOMIC DNA]</scope>
    <source>
        <strain evidence="3 4">JZ R-35</strain>
    </source>
</reference>
<dbReference type="AlphaFoldDB" id="A0A399JFE2"/>
<feature type="transmembrane region" description="Helical" evidence="2">
    <location>
        <begin position="196"/>
        <end position="218"/>
    </location>
</feature>
<protein>
    <submittedName>
        <fullName evidence="3">DUF4190 domain-containing protein</fullName>
    </submittedName>
</protein>
<evidence type="ECO:0000256" key="1">
    <source>
        <dbReference type="SAM" id="MobiDB-lite"/>
    </source>
</evidence>
<evidence type="ECO:0000256" key="2">
    <source>
        <dbReference type="SAM" id="Phobius"/>
    </source>
</evidence>
<dbReference type="RefSeq" id="WP_119423997.1">
    <property type="nucleotide sequence ID" value="NZ_QQXK01000007.1"/>
</dbReference>
<organism evidence="3 4">
    <name type="scientific">Galactobacter valiniphilus</name>
    <dbReference type="NCBI Taxonomy" id="2676122"/>
    <lineage>
        <taxon>Bacteria</taxon>
        <taxon>Bacillati</taxon>
        <taxon>Actinomycetota</taxon>
        <taxon>Actinomycetes</taxon>
        <taxon>Micrococcales</taxon>
        <taxon>Micrococcaceae</taxon>
        <taxon>Galactobacter</taxon>
    </lineage>
</organism>
<dbReference type="EMBL" id="QQXK01000007">
    <property type="protein sequence ID" value="RII42852.1"/>
    <property type="molecule type" value="Genomic_DNA"/>
</dbReference>
<proteinExistence type="predicted"/>
<feature type="transmembrane region" description="Helical" evidence="2">
    <location>
        <begin position="163"/>
        <end position="184"/>
    </location>
</feature>
<name>A0A399JFE2_9MICC</name>
<evidence type="ECO:0000313" key="3">
    <source>
        <dbReference type="EMBL" id="RII42852.1"/>
    </source>
</evidence>
<comment type="caution">
    <text evidence="3">The sequence shown here is derived from an EMBL/GenBank/DDBJ whole genome shotgun (WGS) entry which is preliminary data.</text>
</comment>
<sequence>MSVPSRDSFENPQESADWAQQPEGDRSWAVQDPANDPANPYGRSALFGDAAADPYAAPAADPYAPPAADAFPTAPPAAPYPAQADPFAAPAFPTAPGAAPLQSNPYAQPYAAPQQYGLPYGQPMVQQPYPRQYAPYGAPVYQAPPARGLSITGMVLGIASVGLFMWAFLLPPLAGLVFSIIGLIKEPQGKGMAITGLILSGAGLLFWLLLMLGGGWFWSDYSSYNDTSNV</sequence>
<keyword evidence="2" id="KW-1133">Transmembrane helix</keyword>